<dbReference type="WBParaSite" id="TCNE_0000779701-mRNA-1">
    <property type="protein sequence ID" value="TCNE_0000779701-mRNA-1"/>
    <property type="gene ID" value="TCNE_0000779701"/>
</dbReference>
<name>A0A183UH27_TOXCA</name>
<evidence type="ECO:0000313" key="3">
    <source>
        <dbReference type="WBParaSite" id="TCNE_0000779701-mRNA-1"/>
    </source>
</evidence>
<reference evidence="1 2" key="2">
    <citation type="submission" date="2018-11" db="EMBL/GenBank/DDBJ databases">
        <authorList>
            <consortium name="Pathogen Informatics"/>
        </authorList>
    </citation>
    <scope>NUCLEOTIDE SEQUENCE [LARGE SCALE GENOMIC DNA]</scope>
</reference>
<evidence type="ECO:0000313" key="1">
    <source>
        <dbReference type="EMBL" id="VDM39118.1"/>
    </source>
</evidence>
<dbReference type="EMBL" id="UYWY01019759">
    <property type="protein sequence ID" value="VDM39118.1"/>
    <property type="molecule type" value="Genomic_DNA"/>
</dbReference>
<dbReference type="Proteomes" id="UP000050794">
    <property type="component" value="Unassembled WGS sequence"/>
</dbReference>
<evidence type="ECO:0000313" key="2">
    <source>
        <dbReference type="Proteomes" id="UP000050794"/>
    </source>
</evidence>
<protein>
    <submittedName>
        <fullName evidence="3">RNA_pol_Rpb5_N domain-containing protein</fullName>
    </submittedName>
</protein>
<accession>A0A183UH27</accession>
<proteinExistence type="predicted"/>
<reference evidence="3" key="1">
    <citation type="submission" date="2016-06" db="UniProtKB">
        <authorList>
            <consortium name="WormBaseParasite"/>
        </authorList>
    </citation>
    <scope>IDENTIFICATION</scope>
</reference>
<sequence length="72" mass="8264">MFCPQEIVSSSLQKQLTTIGFDSVKCDFFQHIDSSVHKEKLAHVRMRRAVFEDISEDSTIPPFEDIVVCLFS</sequence>
<gene>
    <name evidence="1" type="ORF">TCNE_LOCUS7797</name>
</gene>
<organism evidence="2 3">
    <name type="scientific">Toxocara canis</name>
    <name type="common">Canine roundworm</name>
    <dbReference type="NCBI Taxonomy" id="6265"/>
    <lineage>
        <taxon>Eukaryota</taxon>
        <taxon>Metazoa</taxon>
        <taxon>Ecdysozoa</taxon>
        <taxon>Nematoda</taxon>
        <taxon>Chromadorea</taxon>
        <taxon>Rhabditida</taxon>
        <taxon>Spirurina</taxon>
        <taxon>Ascaridomorpha</taxon>
        <taxon>Ascaridoidea</taxon>
        <taxon>Toxocaridae</taxon>
        <taxon>Toxocara</taxon>
    </lineage>
</organism>
<dbReference type="AlphaFoldDB" id="A0A183UH27"/>
<keyword evidence="2" id="KW-1185">Reference proteome</keyword>